<dbReference type="RefSeq" id="WP_126158283.1">
    <property type="nucleotide sequence ID" value="NZ_RQXW01000006.1"/>
</dbReference>
<gene>
    <name evidence="1" type="ORF">EH243_08825</name>
</gene>
<comment type="caution">
    <text evidence="1">The sequence shown here is derived from an EMBL/GenBank/DDBJ whole genome shotgun (WGS) entry which is preliminary data.</text>
</comment>
<protein>
    <recommendedName>
        <fullName evidence="3">Lipoprotein</fullName>
    </recommendedName>
</protein>
<reference evidence="1 2" key="1">
    <citation type="submission" date="2018-11" db="EMBL/GenBank/DDBJ databases">
        <title>The draft genome sequence of Amphritea opalescens ANRC-JH13T.</title>
        <authorList>
            <person name="Fang Z."/>
            <person name="Zhang Y."/>
            <person name="Han X."/>
        </authorList>
    </citation>
    <scope>NUCLEOTIDE SEQUENCE [LARGE SCALE GENOMIC DNA]</scope>
    <source>
        <strain evidence="1 2">ANRC-JH13</strain>
    </source>
</reference>
<dbReference type="PROSITE" id="PS51257">
    <property type="entry name" value="PROKAR_LIPOPROTEIN"/>
    <property type="match status" value="1"/>
</dbReference>
<dbReference type="EMBL" id="RQXW01000006">
    <property type="protein sequence ID" value="RTE66210.1"/>
    <property type="molecule type" value="Genomic_DNA"/>
</dbReference>
<keyword evidence="2" id="KW-1185">Reference proteome</keyword>
<name>A0A430KRW7_9GAMM</name>
<dbReference type="OrthoDB" id="9833331at2"/>
<evidence type="ECO:0000313" key="2">
    <source>
        <dbReference type="Proteomes" id="UP000283087"/>
    </source>
</evidence>
<organism evidence="1 2">
    <name type="scientific">Amphritea opalescens</name>
    <dbReference type="NCBI Taxonomy" id="2490544"/>
    <lineage>
        <taxon>Bacteria</taxon>
        <taxon>Pseudomonadati</taxon>
        <taxon>Pseudomonadota</taxon>
        <taxon>Gammaproteobacteria</taxon>
        <taxon>Oceanospirillales</taxon>
        <taxon>Oceanospirillaceae</taxon>
        <taxon>Amphritea</taxon>
    </lineage>
</organism>
<dbReference type="Proteomes" id="UP000283087">
    <property type="component" value="Unassembled WGS sequence"/>
</dbReference>
<dbReference type="AlphaFoldDB" id="A0A430KRW7"/>
<proteinExistence type="predicted"/>
<evidence type="ECO:0000313" key="1">
    <source>
        <dbReference type="EMBL" id="RTE66210.1"/>
    </source>
</evidence>
<sequence>MKYAFIFGLTLLTGCSSLFNQPEYQLSYDLSDKIIHPLSCNQYDICSALYIDHDRPKTLKLAVSGEYHSINSATLWIDNAAYALTPTIAYTRNGRTHSGNRIAMRPFTSEQPLKEKLQQANKVFLEIRQQSNSFTTLMKDEGVLHTEWKELLAGFN</sequence>
<evidence type="ECO:0008006" key="3">
    <source>
        <dbReference type="Google" id="ProtNLM"/>
    </source>
</evidence>
<accession>A0A430KRW7</accession>